<evidence type="ECO:0000313" key="3">
    <source>
        <dbReference type="Proteomes" id="UP000660262"/>
    </source>
</evidence>
<evidence type="ECO:0000313" key="2">
    <source>
        <dbReference type="EMBL" id="GHP10722.1"/>
    </source>
</evidence>
<dbReference type="AlphaFoldDB" id="A0A830HUD0"/>
<dbReference type="Proteomes" id="UP000660262">
    <property type="component" value="Unassembled WGS sequence"/>
</dbReference>
<keyword evidence="1" id="KW-1133">Transmembrane helix</keyword>
<keyword evidence="1" id="KW-0812">Transmembrane</keyword>
<reference evidence="2" key="1">
    <citation type="submission" date="2020-10" db="EMBL/GenBank/DDBJ databases">
        <title>Unveiling of a novel bifunctional photoreceptor, Dualchrome1, isolated from a cosmopolitan green alga.</title>
        <authorList>
            <person name="Suzuki S."/>
            <person name="Kawachi M."/>
        </authorList>
    </citation>
    <scope>NUCLEOTIDE SEQUENCE</scope>
    <source>
        <strain evidence="2">NIES 2893</strain>
    </source>
</reference>
<gene>
    <name evidence="2" type="ORF">PPROV_000945300</name>
</gene>
<protein>
    <submittedName>
        <fullName evidence="2">Uncharacterized protein</fullName>
    </submittedName>
</protein>
<evidence type="ECO:0000256" key="1">
    <source>
        <dbReference type="SAM" id="Phobius"/>
    </source>
</evidence>
<comment type="caution">
    <text evidence="2">The sequence shown here is derived from an EMBL/GenBank/DDBJ whole genome shotgun (WGS) entry which is preliminary data.</text>
</comment>
<proteinExistence type="predicted"/>
<accession>A0A830HUD0</accession>
<dbReference type="EMBL" id="BNJQ01000031">
    <property type="protein sequence ID" value="GHP10722.1"/>
    <property type="molecule type" value="Genomic_DNA"/>
</dbReference>
<organism evidence="2 3">
    <name type="scientific">Pycnococcus provasolii</name>
    <dbReference type="NCBI Taxonomy" id="41880"/>
    <lineage>
        <taxon>Eukaryota</taxon>
        <taxon>Viridiplantae</taxon>
        <taxon>Chlorophyta</taxon>
        <taxon>Pseudoscourfieldiophyceae</taxon>
        <taxon>Pseudoscourfieldiales</taxon>
        <taxon>Pycnococcaceae</taxon>
        <taxon>Pycnococcus</taxon>
    </lineage>
</organism>
<name>A0A830HUD0_9CHLO</name>
<feature type="transmembrane region" description="Helical" evidence="1">
    <location>
        <begin position="50"/>
        <end position="69"/>
    </location>
</feature>
<keyword evidence="3" id="KW-1185">Reference proteome</keyword>
<sequence>MAFYSQHLRPFVDNAVDQANFHANVLLFVVLFAGLLLQNNAETQGDADEAVYTATLIFLSSSVAALPFLEVGRAFFERALLGRPSTEIGGVDEYMKDNPIAAAETKGVSAGSCARSQGVCAQGV</sequence>
<keyword evidence="1" id="KW-0472">Membrane</keyword>
<feature type="transmembrane region" description="Helical" evidence="1">
    <location>
        <begin position="21"/>
        <end position="38"/>
    </location>
</feature>